<keyword evidence="3" id="KW-1185">Reference proteome</keyword>
<dbReference type="Proteomes" id="UP000604825">
    <property type="component" value="Unassembled WGS sequence"/>
</dbReference>
<keyword evidence="1" id="KW-1133">Transmembrane helix</keyword>
<keyword evidence="1" id="KW-0472">Membrane</keyword>
<protein>
    <submittedName>
        <fullName evidence="2">Uncharacterized protein</fullName>
    </submittedName>
</protein>
<gene>
    <name evidence="2" type="ORF">NCGR_LOCUS51633</name>
</gene>
<keyword evidence="1" id="KW-0812">Transmembrane</keyword>
<proteinExistence type="predicted"/>
<evidence type="ECO:0000313" key="2">
    <source>
        <dbReference type="EMBL" id="CAD6268328.1"/>
    </source>
</evidence>
<name>A0A811RDI2_9POAL</name>
<reference evidence="2" key="1">
    <citation type="submission" date="2020-10" db="EMBL/GenBank/DDBJ databases">
        <authorList>
            <person name="Han B."/>
            <person name="Lu T."/>
            <person name="Zhao Q."/>
            <person name="Huang X."/>
            <person name="Zhao Y."/>
        </authorList>
    </citation>
    <scope>NUCLEOTIDE SEQUENCE</scope>
</reference>
<evidence type="ECO:0000256" key="1">
    <source>
        <dbReference type="SAM" id="Phobius"/>
    </source>
</evidence>
<dbReference type="EMBL" id="CAJGYO010000014">
    <property type="protein sequence ID" value="CAD6268328.1"/>
    <property type="molecule type" value="Genomic_DNA"/>
</dbReference>
<comment type="caution">
    <text evidence="2">The sequence shown here is derived from an EMBL/GenBank/DDBJ whole genome shotgun (WGS) entry which is preliminary data.</text>
</comment>
<dbReference type="AlphaFoldDB" id="A0A811RDI2"/>
<evidence type="ECO:0000313" key="3">
    <source>
        <dbReference type="Proteomes" id="UP000604825"/>
    </source>
</evidence>
<accession>A0A811RDI2</accession>
<organism evidence="2 3">
    <name type="scientific">Miscanthus lutarioriparius</name>
    <dbReference type="NCBI Taxonomy" id="422564"/>
    <lineage>
        <taxon>Eukaryota</taxon>
        <taxon>Viridiplantae</taxon>
        <taxon>Streptophyta</taxon>
        <taxon>Embryophyta</taxon>
        <taxon>Tracheophyta</taxon>
        <taxon>Spermatophyta</taxon>
        <taxon>Magnoliopsida</taxon>
        <taxon>Liliopsida</taxon>
        <taxon>Poales</taxon>
        <taxon>Poaceae</taxon>
        <taxon>PACMAD clade</taxon>
        <taxon>Panicoideae</taxon>
        <taxon>Andropogonodae</taxon>
        <taxon>Andropogoneae</taxon>
        <taxon>Saccharinae</taxon>
        <taxon>Miscanthus</taxon>
    </lineage>
</organism>
<feature type="transmembrane region" description="Helical" evidence="1">
    <location>
        <begin position="28"/>
        <end position="47"/>
    </location>
</feature>
<sequence length="159" mass="17990">MELGVSKQQKLFLVTVFPWTSRRPRHRVSFLVVVLAWSSLFCCSFLTDLRMPSVLEDLLENPSYKHQERSRDHGGVVATNMLVEDISNSQGLHEKSQQVAQPELVVRECVGSDGVLATKVQQEEGRPERDQLVLARPAADGEVAQSVYRRGVRHEVRQP</sequence>